<accession>A0A6J7AML6</accession>
<dbReference type="PANTHER" id="PTHR40758">
    <property type="entry name" value="CONSERVED PROTEIN"/>
    <property type="match status" value="1"/>
</dbReference>
<evidence type="ECO:0000313" key="3">
    <source>
        <dbReference type="EMBL" id="CAB4726632.1"/>
    </source>
</evidence>
<sequence>MEAGIYVDALEREAGRLVAAASGGLGRPIAACPGWVVADVLGHLGRVYRSVTDIVSNRLVDQPTTRVPKPPSGDEAVEFLTTGLADLVEVLRSTPPDVPVITWGAVGNVGFYQRRMAHETSVHRLDVQAACGAVDSFDGDLAADGVSELYEVVLPFGLSRAGKGGPTGSLHLHRTDGPGEWTLEMVDDVLQVSSAHGKATAAVRGPGSDLFAFAWNRGCSEALEVFGDPTVAQAWAELAP</sequence>
<feature type="domain" description="MDMPI C-terminal" evidence="1">
    <location>
        <begin position="140"/>
        <end position="233"/>
    </location>
</feature>
<dbReference type="GO" id="GO:0005886">
    <property type="term" value="C:plasma membrane"/>
    <property type="evidence" value="ECO:0007669"/>
    <property type="project" value="TreeGrafter"/>
</dbReference>
<dbReference type="InterPro" id="IPR034660">
    <property type="entry name" value="DinB/YfiT-like"/>
</dbReference>
<organism evidence="4">
    <name type="scientific">freshwater metagenome</name>
    <dbReference type="NCBI Taxonomy" id="449393"/>
    <lineage>
        <taxon>unclassified sequences</taxon>
        <taxon>metagenomes</taxon>
        <taxon>ecological metagenomes</taxon>
    </lineage>
</organism>
<reference evidence="4" key="1">
    <citation type="submission" date="2020-05" db="EMBL/GenBank/DDBJ databases">
        <authorList>
            <person name="Chiriac C."/>
            <person name="Salcher M."/>
            <person name="Ghai R."/>
            <person name="Kavagutti S V."/>
        </authorList>
    </citation>
    <scope>NUCLEOTIDE SEQUENCE</scope>
</reference>
<dbReference type="GO" id="GO:0046872">
    <property type="term" value="F:metal ion binding"/>
    <property type="evidence" value="ECO:0007669"/>
    <property type="project" value="InterPro"/>
</dbReference>
<dbReference type="PANTHER" id="PTHR40758:SF1">
    <property type="entry name" value="CONSERVED PROTEIN"/>
    <property type="match status" value="1"/>
</dbReference>
<gene>
    <name evidence="3" type="ORF">UFOPK2754_00185</name>
    <name evidence="4" type="ORF">UFOPK3139_01965</name>
    <name evidence="5" type="ORF">UFOPK3543_00004</name>
</gene>
<dbReference type="EMBL" id="CAFBMH010000001">
    <property type="protein sequence ID" value="CAB4888203.1"/>
    <property type="molecule type" value="Genomic_DNA"/>
</dbReference>
<dbReference type="AlphaFoldDB" id="A0A6J7AML6"/>
<dbReference type="Pfam" id="PF07398">
    <property type="entry name" value="MDMPI_C"/>
    <property type="match status" value="1"/>
</dbReference>
<dbReference type="NCBIfam" id="TIGR03083">
    <property type="entry name" value="maleylpyruvate isomerase family mycothiol-dependent enzyme"/>
    <property type="match status" value="1"/>
</dbReference>
<evidence type="ECO:0000313" key="5">
    <source>
        <dbReference type="EMBL" id="CAB4888203.1"/>
    </source>
</evidence>
<dbReference type="EMBL" id="CAFABA010000087">
    <property type="protein sequence ID" value="CAB4834053.1"/>
    <property type="molecule type" value="Genomic_DNA"/>
</dbReference>
<dbReference type="InterPro" id="IPR010872">
    <property type="entry name" value="MDMPI_C-term_domain"/>
</dbReference>
<evidence type="ECO:0000259" key="1">
    <source>
        <dbReference type="Pfam" id="PF07398"/>
    </source>
</evidence>
<dbReference type="SUPFAM" id="SSF109854">
    <property type="entry name" value="DinB/YfiT-like putative metalloenzymes"/>
    <property type="match status" value="1"/>
</dbReference>
<dbReference type="EMBL" id="CAEZYR010000004">
    <property type="protein sequence ID" value="CAB4726632.1"/>
    <property type="molecule type" value="Genomic_DNA"/>
</dbReference>
<feature type="domain" description="Mycothiol-dependent maleylpyruvate isomerase metal-binding" evidence="2">
    <location>
        <begin position="9"/>
        <end position="128"/>
    </location>
</feature>
<evidence type="ECO:0000259" key="2">
    <source>
        <dbReference type="Pfam" id="PF11716"/>
    </source>
</evidence>
<dbReference type="InterPro" id="IPR024344">
    <property type="entry name" value="MDMPI_metal-binding"/>
</dbReference>
<dbReference type="Pfam" id="PF11716">
    <property type="entry name" value="MDMPI_N"/>
    <property type="match status" value="1"/>
</dbReference>
<evidence type="ECO:0000313" key="4">
    <source>
        <dbReference type="EMBL" id="CAB4834053.1"/>
    </source>
</evidence>
<dbReference type="Gene3D" id="1.20.120.450">
    <property type="entry name" value="dinb family like domain"/>
    <property type="match status" value="1"/>
</dbReference>
<name>A0A6J7AML6_9ZZZZ</name>
<dbReference type="InterPro" id="IPR017517">
    <property type="entry name" value="Maleyloyr_isom"/>
</dbReference>
<proteinExistence type="predicted"/>
<protein>
    <submittedName>
        <fullName evidence="4">Unannotated protein</fullName>
    </submittedName>
</protein>